<protein>
    <submittedName>
        <fullName evidence="1">Uncharacterized protein</fullName>
    </submittedName>
</protein>
<keyword evidence="2" id="KW-1185">Reference proteome</keyword>
<dbReference type="EMBL" id="CAXIEN010000210">
    <property type="protein sequence ID" value="CAL1286927.1"/>
    <property type="molecule type" value="Genomic_DNA"/>
</dbReference>
<dbReference type="AlphaFoldDB" id="A0AAV2ASJ3"/>
<evidence type="ECO:0000313" key="1">
    <source>
        <dbReference type="EMBL" id="CAL1286927.1"/>
    </source>
</evidence>
<sequence>MPKKQSQFQWAERPSFCPAPRDSTKMTWCTQSNLQITAFSIRARDLLAQKEGECMV</sequence>
<name>A0AAV2ASJ3_9ARAC</name>
<reference evidence="1 2" key="1">
    <citation type="submission" date="2024-04" db="EMBL/GenBank/DDBJ databases">
        <authorList>
            <person name="Rising A."/>
            <person name="Reimegard J."/>
            <person name="Sonavane S."/>
            <person name="Akerstrom W."/>
            <person name="Nylinder S."/>
            <person name="Hedman E."/>
            <person name="Kallberg Y."/>
        </authorList>
    </citation>
    <scope>NUCLEOTIDE SEQUENCE [LARGE SCALE GENOMIC DNA]</scope>
</reference>
<organism evidence="1 2">
    <name type="scientific">Larinioides sclopetarius</name>
    <dbReference type="NCBI Taxonomy" id="280406"/>
    <lineage>
        <taxon>Eukaryota</taxon>
        <taxon>Metazoa</taxon>
        <taxon>Ecdysozoa</taxon>
        <taxon>Arthropoda</taxon>
        <taxon>Chelicerata</taxon>
        <taxon>Arachnida</taxon>
        <taxon>Araneae</taxon>
        <taxon>Araneomorphae</taxon>
        <taxon>Entelegynae</taxon>
        <taxon>Araneoidea</taxon>
        <taxon>Araneidae</taxon>
        <taxon>Larinioides</taxon>
    </lineage>
</organism>
<proteinExistence type="predicted"/>
<evidence type="ECO:0000313" key="2">
    <source>
        <dbReference type="Proteomes" id="UP001497382"/>
    </source>
</evidence>
<gene>
    <name evidence="1" type="ORF">LARSCL_LOCUS14517</name>
</gene>
<comment type="caution">
    <text evidence="1">The sequence shown here is derived from an EMBL/GenBank/DDBJ whole genome shotgun (WGS) entry which is preliminary data.</text>
</comment>
<accession>A0AAV2ASJ3</accession>
<dbReference type="Proteomes" id="UP001497382">
    <property type="component" value="Unassembled WGS sequence"/>
</dbReference>